<dbReference type="EMBL" id="CACTIH010002188">
    <property type="protein sequence ID" value="CAA2974644.1"/>
    <property type="molecule type" value="Genomic_DNA"/>
</dbReference>
<reference evidence="8 9" key="1">
    <citation type="submission" date="2019-12" db="EMBL/GenBank/DDBJ databases">
        <authorList>
            <person name="Alioto T."/>
            <person name="Alioto T."/>
            <person name="Gomez Garrido J."/>
        </authorList>
    </citation>
    <scope>NUCLEOTIDE SEQUENCE [LARGE SCALE GENOMIC DNA]</scope>
</reference>
<keyword evidence="2" id="KW-0433">Leucine-rich repeat</keyword>
<proteinExistence type="inferred from homology"/>
<gene>
    <name evidence="8" type="ORF">OLEA9_A046362</name>
</gene>
<dbReference type="Pfam" id="PF23247">
    <property type="entry name" value="LRR_RPS2"/>
    <property type="match status" value="3"/>
</dbReference>
<dbReference type="GO" id="GO:0006952">
    <property type="term" value="P:defense response"/>
    <property type="evidence" value="ECO:0007669"/>
    <property type="project" value="UniProtKB-KW"/>
</dbReference>
<dbReference type="InterPro" id="IPR050905">
    <property type="entry name" value="Plant_NBS-LRR"/>
</dbReference>
<keyword evidence="4" id="KW-0611">Plant defense</keyword>
<accession>A0A8S0R6K7</accession>
<dbReference type="Gramene" id="OE9A046362T1">
    <property type="protein sequence ID" value="OE9A046362C1"/>
    <property type="gene ID" value="OE9A046362"/>
</dbReference>
<feature type="domain" description="NB-ARC" evidence="6">
    <location>
        <begin position="71"/>
        <end position="175"/>
    </location>
</feature>
<dbReference type="GO" id="GO:0043531">
    <property type="term" value="F:ADP binding"/>
    <property type="evidence" value="ECO:0007669"/>
    <property type="project" value="InterPro"/>
</dbReference>
<comment type="caution">
    <text evidence="8">The sequence shown here is derived from an EMBL/GenBank/DDBJ whole genome shotgun (WGS) entry which is preliminary data.</text>
</comment>
<feature type="domain" description="Disease resistance protein At4g27190-like leucine-rich repeats" evidence="7">
    <location>
        <begin position="529"/>
        <end position="628"/>
    </location>
</feature>
<organism evidence="8 9">
    <name type="scientific">Olea europaea subsp. europaea</name>
    <dbReference type="NCBI Taxonomy" id="158383"/>
    <lineage>
        <taxon>Eukaryota</taxon>
        <taxon>Viridiplantae</taxon>
        <taxon>Streptophyta</taxon>
        <taxon>Embryophyta</taxon>
        <taxon>Tracheophyta</taxon>
        <taxon>Spermatophyta</taxon>
        <taxon>Magnoliopsida</taxon>
        <taxon>eudicotyledons</taxon>
        <taxon>Gunneridae</taxon>
        <taxon>Pentapetalae</taxon>
        <taxon>asterids</taxon>
        <taxon>lamiids</taxon>
        <taxon>Lamiales</taxon>
        <taxon>Oleaceae</taxon>
        <taxon>Oleeae</taxon>
        <taxon>Olea</taxon>
    </lineage>
</organism>
<dbReference type="InterPro" id="IPR032675">
    <property type="entry name" value="LRR_dom_sf"/>
</dbReference>
<evidence type="ECO:0000256" key="2">
    <source>
        <dbReference type="ARBA" id="ARBA00022614"/>
    </source>
</evidence>
<evidence type="ECO:0000259" key="7">
    <source>
        <dbReference type="Pfam" id="PF23247"/>
    </source>
</evidence>
<dbReference type="InterPro" id="IPR042197">
    <property type="entry name" value="Apaf_helical"/>
</dbReference>
<dbReference type="InterPro" id="IPR036388">
    <property type="entry name" value="WH-like_DNA-bd_sf"/>
</dbReference>
<dbReference type="InterPro" id="IPR057135">
    <property type="entry name" value="At4g27190-like_LRR"/>
</dbReference>
<dbReference type="Pfam" id="PF00931">
    <property type="entry name" value="NB-ARC"/>
    <property type="match status" value="1"/>
</dbReference>
<feature type="domain" description="Disease resistance protein At4g27190-like leucine-rich repeats" evidence="7">
    <location>
        <begin position="708"/>
        <end position="764"/>
    </location>
</feature>
<dbReference type="AlphaFoldDB" id="A0A8S0R6K7"/>
<protein>
    <submittedName>
        <fullName evidence="8">Disease resistance At4g27190-like</fullName>
    </submittedName>
</protein>
<keyword evidence="3" id="KW-0677">Repeat</keyword>
<evidence type="ECO:0000259" key="6">
    <source>
        <dbReference type="Pfam" id="PF00931"/>
    </source>
</evidence>
<dbReference type="Gene3D" id="3.80.10.10">
    <property type="entry name" value="Ribonuclease Inhibitor"/>
    <property type="match status" value="3"/>
</dbReference>
<dbReference type="InterPro" id="IPR002182">
    <property type="entry name" value="NB-ARC"/>
</dbReference>
<dbReference type="Gene3D" id="3.40.50.300">
    <property type="entry name" value="P-loop containing nucleotide triphosphate hydrolases"/>
    <property type="match status" value="1"/>
</dbReference>
<keyword evidence="5" id="KW-0547">Nucleotide-binding</keyword>
<dbReference type="OrthoDB" id="1579323at2759"/>
<evidence type="ECO:0000256" key="1">
    <source>
        <dbReference type="ARBA" id="ARBA00008894"/>
    </source>
</evidence>
<keyword evidence="5" id="KW-0067">ATP-binding</keyword>
<dbReference type="Proteomes" id="UP000594638">
    <property type="component" value="Unassembled WGS sequence"/>
</dbReference>
<feature type="domain" description="Disease resistance protein At4g27190-like leucine-rich repeats" evidence="7">
    <location>
        <begin position="863"/>
        <end position="993"/>
    </location>
</feature>
<comment type="similarity">
    <text evidence="1">Belongs to the disease resistance NB-LRR family.</text>
</comment>
<dbReference type="GO" id="GO:0005524">
    <property type="term" value="F:ATP binding"/>
    <property type="evidence" value="ECO:0007669"/>
    <property type="project" value="UniProtKB-KW"/>
</dbReference>
<dbReference type="PANTHER" id="PTHR33463:SF198">
    <property type="entry name" value="RPP4C3"/>
    <property type="match status" value="1"/>
</dbReference>
<dbReference type="InterPro" id="IPR027417">
    <property type="entry name" value="P-loop_NTPase"/>
</dbReference>
<dbReference type="PRINTS" id="PR00364">
    <property type="entry name" value="DISEASERSIST"/>
</dbReference>
<evidence type="ECO:0000256" key="3">
    <source>
        <dbReference type="ARBA" id="ARBA00022737"/>
    </source>
</evidence>
<sequence>MKKAFEADKLKVEGTFERVSYPRLPVQVLNQIPRENFETRLSTKNKIKEALKDKDINIIGIYGMPGVDPNINKIQDQLAEMLDLKIEEKTNKDARAGRLHGRLKGNNGKSILVVLDDVWEKTDLGTIGIPSPHDCKGLKIMFTTRIEEMCNKMEAQKKFKIEVLDKKEGWQLFKYASGISDNETDDELVSIAKKVAYECRGLPIALMIVGKALKGNKTMYKWRDTLRKLQRSSATNLEEMDNIMYQSIRWSLNYLGSEDRDLLLLCSLFAKDESIPIENLVRYAKGLELYKGTETLCETRDKTKTIADNLKGHYLLQLGKKKNEVKLQDVIRDFCLQMAYEDERRYLVKHDGLLDWPEHDVDKSCSAISITFDKLGQLPDRLKYQNVKLLRVICRELGELIISEEFFKDMKELRVLELSGMYIQIPSSIELLTGLRTLSLIGCKIHFQLPMTLRLDKLEIFSFYQSFIGYSPIVFTNLGNLRSLDLRFHKFSRPYLLGVLSGMEKLEELYLGHNVRIFKNAVNKLDGNGFINLKTLNISNGDFEYLIDATTNSIPNGTFGKLESLELEYLPKLIEICNGNLSSVFKPLLFCNLMTVKMHFCKSITSLFHESVTKCLVNLQSLDIFECQMLEEVVSTDARGNEVTNFCKMLEFPKLKKVCLSFLSRFKGFTSQSNSDVVPQTLFNQVTLPNINHLHVNDLDCIVRLLGKEMPIMSLHKLTNMKVHNCVELLTIAESDSIQLLQNLEDLEMVGCNALEVLFDFEVNSLVALENLSIDSCKALEEIIGQEEEEENTSETRNIVMDANTPSNLHRFTQVSMDAKRNEVINMLQVPKLNSLLLRNLSSFKSFRSGSNNDGILRMLFNQVTLPNMKKLYISGLQYITRLVDMLVENSSESLQNLEILEVKYCKALEVLFVFETIPEDHVESVFGQLRSVKLEYLDNLVHIIETVPNGIRGFENLTSIVVERCGILKYLFLPSMAHSLVSLEVLEVSDCESIEVIVRKEEEEEGTSEIKIIEGVETIMAFPNLNRLLLKNLSSIQMFCSQNCELVLPLLKDLTIENCPMMTKLSPRPVIAPKLDISDLLDKAGGLAEEDQVCNK</sequence>
<evidence type="ECO:0000256" key="5">
    <source>
        <dbReference type="ARBA" id="ARBA00022840"/>
    </source>
</evidence>
<evidence type="ECO:0000313" key="8">
    <source>
        <dbReference type="EMBL" id="CAA2974644.1"/>
    </source>
</evidence>
<dbReference type="SUPFAM" id="SSF52047">
    <property type="entry name" value="RNI-like"/>
    <property type="match status" value="2"/>
</dbReference>
<name>A0A8S0R6K7_OLEEU</name>
<dbReference type="SUPFAM" id="SSF52540">
    <property type="entry name" value="P-loop containing nucleoside triphosphate hydrolases"/>
    <property type="match status" value="1"/>
</dbReference>
<dbReference type="PANTHER" id="PTHR33463">
    <property type="entry name" value="NB-ARC DOMAIN-CONTAINING PROTEIN-RELATED"/>
    <property type="match status" value="1"/>
</dbReference>
<keyword evidence="9" id="KW-1185">Reference proteome</keyword>
<evidence type="ECO:0000313" key="9">
    <source>
        <dbReference type="Proteomes" id="UP000594638"/>
    </source>
</evidence>
<dbReference type="Gene3D" id="1.10.8.430">
    <property type="entry name" value="Helical domain of apoptotic protease-activating factors"/>
    <property type="match status" value="1"/>
</dbReference>
<evidence type="ECO:0000256" key="4">
    <source>
        <dbReference type="ARBA" id="ARBA00022821"/>
    </source>
</evidence>
<dbReference type="Gene3D" id="1.10.10.10">
    <property type="entry name" value="Winged helix-like DNA-binding domain superfamily/Winged helix DNA-binding domain"/>
    <property type="match status" value="1"/>
</dbReference>